<feature type="compositionally biased region" description="Low complexity" evidence="1">
    <location>
        <begin position="448"/>
        <end position="458"/>
    </location>
</feature>
<feature type="compositionally biased region" description="Basic and acidic residues" evidence="1">
    <location>
        <begin position="222"/>
        <end position="239"/>
    </location>
</feature>
<feature type="compositionally biased region" description="Polar residues" evidence="1">
    <location>
        <begin position="150"/>
        <end position="160"/>
    </location>
</feature>
<feature type="compositionally biased region" description="Polar residues" evidence="1">
    <location>
        <begin position="616"/>
        <end position="657"/>
    </location>
</feature>
<protein>
    <submittedName>
        <fullName evidence="2">Uncharacterized protein</fullName>
    </submittedName>
</protein>
<reference evidence="2 3" key="1">
    <citation type="journal article" date="2020" name="Microbiol. Resour. Announc.">
        <title>Draft Genome Sequence of a Cladosporium Species Isolated from the Mesophotic Ascidian Didemnum maculosum.</title>
        <authorList>
            <person name="Gioti A."/>
            <person name="Siaperas R."/>
            <person name="Nikolaivits E."/>
            <person name="Le Goff G."/>
            <person name="Ouazzani J."/>
            <person name="Kotoulas G."/>
            <person name="Topakas E."/>
        </authorList>
    </citation>
    <scope>NUCLEOTIDE SEQUENCE [LARGE SCALE GENOMIC DNA]</scope>
    <source>
        <strain evidence="2 3">TM138-S3</strain>
    </source>
</reference>
<proteinExistence type="predicted"/>
<dbReference type="EMBL" id="JAAQHG020000052">
    <property type="protein sequence ID" value="KAL1582393.1"/>
    <property type="molecule type" value="Genomic_DNA"/>
</dbReference>
<feature type="compositionally biased region" description="Basic and acidic residues" evidence="1">
    <location>
        <begin position="466"/>
        <end position="489"/>
    </location>
</feature>
<feature type="compositionally biased region" description="Polar residues" evidence="1">
    <location>
        <begin position="566"/>
        <end position="579"/>
    </location>
</feature>
<keyword evidence="3" id="KW-1185">Reference proteome</keyword>
<feature type="region of interest" description="Disordered" evidence="1">
    <location>
        <begin position="98"/>
        <end position="428"/>
    </location>
</feature>
<feature type="compositionally biased region" description="Basic and acidic residues" evidence="1">
    <location>
        <begin position="25"/>
        <end position="37"/>
    </location>
</feature>
<feature type="compositionally biased region" description="Basic and acidic residues" evidence="1">
    <location>
        <begin position="253"/>
        <end position="267"/>
    </location>
</feature>
<feature type="compositionally biased region" description="Polar residues" evidence="1">
    <location>
        <begin position="121"/>
        <end position="132"/>
    </location>
</feature>
<sequence>MPEMPPAGASHPTGDNALPPSHAKLSPEERSELEKLDTAVGRMKSYTRPDPYLVSVSQDRQSQYQYQYRSQQWQWLHNAPFTPEEGEGIQYQTFTYEEPGTNLLSRHAHHYPEERPRTADSTRNGTGSNTPAQGPKKVISFGAYKKQKTGETPTRENAGSQDADKAGKQPAVKGPAERIKAMEAESADMIKAVEEDEKVESIRKSQSEKLSVGKEQPSSKQAELKRKREEAPAVKDKGPEVNGHLSSSPSKRTRTEPSHSLDKEAKRPRSPLRMPVKKQSPPNAEEKEAYMPPKLSPLHDQSQSADTFQLPPRLSPDLPDDFHLPPRISPDLPANIRATLDRDRRKVGRKEEHISIPSKEDGHVQRKEDEPSDGGKNHPPRSNPPPRPRSPKPTGDQVASNATDDSRATQVRIEERRPREGVERASLVAKIKFKKARKEDVQRILKLPANPNKSLASPPSAPSSPERIDAVNPDDRKGSKVVEKPDSTRRSGKGVAQKIGPASKKPQSMQNDPDIMSTAEANADSSKAPDAVSKKRRADDFAQESPPKKRQASSAGSEHAAKKKTASSLDSKRLPSTPSGREIASQALSSGKKGQLVSPVASRDRTHTRRDTSADIQSETPSAQPHNTTDHLPTSQANGTISAAPTNRASSGKTATPQEWEAEQKRLEKIGREIKHAATALLNDNPNTAAREAAAAKFVESLICYLVAFTCSDRAAEAAGNKPALTPWRTLTPFYQFVARTTASVPVLSGLASSLAVAFHAHILYIVSQMTDGGPSRDSLLNFHAGMLRAAKNADENLDFDVLTESFPQSWRSRAKTSSAACVDEPSEPNKLLNGGYRLPFGMQTNPLLAARAAWAVLREWVANEGLEYEFKIGT</sequence>
<evidence type="ECO:0000313" key="2">
    <source>
        <dbReference type="EMBL" id="KAL1582393.1"/>
    </source>
</evidence>
<comment type="caution">
    <text evidence="2">The sequence shown here is derived from an EMBL/GenBank/DDBJ whole genome shotgun (WGS) entry which is preliminary data.</text>
</comment>
<dbReference type="AlphaFoldDB" id="A0AB34KGL3"/>
<name>A0AB34KGL3_9PEZI</name>
<dbReference type="Proteomes" id="UP000803884">
    <property type="component" value="Unassembled WGS sequence"/>
</dbReference>
<evidence type="ECO:0000256" key="1">
    <source>
        <dbReference type="SAM" id="MobiDB-lite"/>
    </source>
</evidence>
<accession>A0AB34KGL3</accession>
<feature type="region of interest" description="Disordered" evidence="1">
    <location>
        <begin position="444"/>
        <end position="660"/>
    </location>
</feature>
<feature type="compositionally biased region" description="Basic and acidic residues" evidence="1">
    <location>
        <begin position="110"/>
        <end position="120"/>
    </location>
</feature>
<feature type="compositionally biased region" description="Basic and acidic residues" evidence="1">
    <location>
        <begin position="602"/>
        <end position="613"/>
    </location>
</feature>
<dbReference type="GeneID" id="96010339"/>
<organism evidence="2 3">
    <name type="scientific">Cladosporium halotolerans</name>
    <dbReference type="NCBI Taxonomy" id="1052096"/>
    <lineage>
        <taxon>Eukaryota</taxon>
        <taxon>Fungi</taxon>
        <taxon>Dikarya</taxon>
        <taxon>Ascomycota</taxon>
        <taxon>Pezizomycotina</taxon>
        <taxon>Dothideomycetes</taxon>
        <taxon>Dothideomycetidae</taxon>
        <taxon>Cladosporiales</taxon>
        <taxon>Cladosporiaceae</taxon>
        <taxon>Cladosporium</taxon>
    </lineage>
</organism>
<dbReference type="RefSeq" id="XP_069225500.1">
    <property type="nucleotide sequence ID" value="XM_069377501.1"/>
</dbReference>
<feature type="region of interest" description="Disordered" evidence="1">
    <location>
        <begin position="1"/>
        <end position="51"/>
    </location>
</feature>
<feature type="compositionally biased region" description="Basic and acidic residues" evidence="1">
    <location>
        <begin position="339"/>
        <end position="376"/>
    </location>
</feature>
<feature type="compositionally biased region" description="Basic and acidic residues" evidence="1">
    <location>
        <begin position="404"/>
        <end position="423"/>
    </location>
</feature>
<gene>
    <name evidence="2" type="ORF">WHR41_08897</name>
</gene>
<evidence type="ECO:0000313" key="3">
    <source>
        <dbReference type="Proteomes" id="UP000803884"/>
    </source>
</evidence>